<evidence type="ECO:0000256" key="1">
    <source>
        <dbReference type="SAM" id="MobiDB-lite"/>
    </source>
</evidence>
<keyword evidence="3" id="KW-1185">Reference proteome</keyword>
<dbReference type="AlphaFoldDB" id="A0A7H8QRX5"/>
<feature type="compositionally biased region" description="Polar residues" evidence="1">
    <location>
        <begin position="469"/>
        <end position="479"/>
    </location>
</feature>
<gene>
    <name evidence="2" type="ORF">TRUGW13939_03755</name>
</gene>
<feature type="compositionally biased region" description="Polar residues" evidence="1">
    <location>
        <begin position="130"/>
        <end position="143"/>
    </location>
</feature>
<feature type="compositionally biased region" description="Polar residues" evidence="1">
    <location>
        <begin position="334"/>
        <end position="347"/>
    </location>
</feature>
<evidence type="ECO:0000313" key="3">
    <source>
        <dbReference type="Proteomes" id="UP000509510"/>
    </source>
</evidence>
<feature type="compositionally biased region" description="Polar residues" evidence="1">
    <location>
        <begin position="41"/>
        <end position="54"/>
    </location>
</feature>
<feature type="region of interest" description="Disordered" evidence="1">
    <location>
        <begin position="188"/>
        <end position="685"/>
    </location>
</feature>
<organism evidence="2 3">
    <name type="scientific">Talaromyces rugulosus</name>
    <name type="common">Penicillium rugulosum</name>
    <dbReference type="NCBI Taxonomy" id="121627"/>
    <lineage>
        <taxon>Eukaryota</taxon>
        <taxon>Fungi</taxon>
        <taxon>Dikarya</taxon>
        <taxon>Ascomycota</taxon>
        <taxon>Pezizomycotina</taxon>
        <taxon>Eurotiomycetes</taxon>
        <taxon>Eurotiomycetidae</taxon>
        <taxon>Eurotiales</taxon>
        <taxon>Trichocomaceae</taxon>
        <taxon>Talaromyces</taxon>
        <taxon>Talaromyces sect. Islandici</taxon>
    </lineage>
</organism>
<evidence type="ECO:0008006" key="4">
    <source>
        <dbReference type="Google" id="ProtNLM"/>
    </source>
</evidence>
<feature type="compositionally biased region" description="Basic and acidic residues" evidence="1">
    <location>
        <begin position="188"/>
        <end position="204"/>
    </location>
</feature>
<dbReference type="OrthoDB" id="5204833at2759"/>
<sequence length="685" mass="74403">MAPRRSARLRGSSTPVTEDQFPVPPSTTPPRLASVVEHSETPPTNSLPHNHATLTTTPQSPSTRKKSTPSSNNKKNMKTPTTAGSMRPAAEEMHPSKAHQSTTKQPDSGLVLGFNPVKRDSAGKAIKENAATNTPSKVITSPPSKLDSASKFDFRFSTDDSKLSDEARKLMVSVREDVARIKAQMVLEKGEQQRKDQDTVDGRKIAQPKGKAGRFSDAHMTEFKKMDSIAGHPSAFRAQPGRFQPVEKSLKRKSSKACLDEPEQKPSPSKVPLGGTKRVKRFDGPDTSTVRPPAEIATPKKTVPHSSRPPIRNNSLMTPTKSSVARFASARSSKTSMIPSLNRSPASRLTAPRTPKTDFNPRLKKSLPSLGNLKSILKRRQPLFSTDPSKVASGTHLAAPSFNPDINLKDFPTASFGADSQTPSPKKRVDFTSSTKSRYEIPQPSPSPSKILAPRGDAASSDVVYPTLPSLTPDSTKADTPTIRRVRDSANPAQPTSPLANFPSTSHGISNKKRHNDNGSPRPSEKVLKPPATLSGLTNESHNMLAVPHGIKNKKRQREEDGDWDVPSKEISRSDFFNSVKKSPSTALLAVPHGINHKKRQRVDDDVETENIPPATTPTDEQRSVKRLKASPIKMNPVSPSPLKSRGVTPRRMAGSRVGTPNTASKKGVLSLSRLNMLSKPKPRS</sequence>
<dbReference type="KEGG" id="trg:TRUGW13939_03755"/>
<feature type="compositionally biased region" description="Basic and acidic residues" evidence="1">
    <location>
        <begin position="117"/>
        <end position="127"/>
    </location>
</feature>
<feature type="compositionally biased region" description="Low complexity" evidence="1">
    <location>
        <begin position="55"/>
        <end position="82"/>
    </location>
</feature>
<feature type="region of interest" description="Disordered" evidence="1">
    <location>
        <begin position="1"/>
        <end position="150"/>
    </location>
</feature>
<reference evidence="3" key="1">
    <citation type="submission" date="2020-06" db="EMBL/GenBank/DDBJ databases">
        <title>A chromosome-scale genome assembly of Talaromyces rugulosus W13939.</title>
        <authorList>
            <person name="Wang B."/>
            <person name="Guo L."/>
            <person name="Ye K."/>
            <person name="Wang L."/>
        </authorList>
    </citation>
    <scope>NUCLEOTIDE SEQUENCE [LARGE SCALE GENOMIC DNA]</scope>
    <source>
        <strain evidence="3">W13939</strain>
    </source>
</reference>
<feature type="compositionally biased region" description="Polar residues" evidence="1">
    <location>
        <begin position="312"/>
        <end position="321"/>
    </location>
</feature>
<dbReference type="EMBL" id="CP055899">
    <property type="protein sequence ID" value="QKX56649.1"/>
    <property type="molecule type" value="Genomic_DNA"/>
</dbReference>
<feature type="compositionally biased region" description="Polar residues" evidence="1">
    <location>
        <begin position="575"/>
        <end position="586"/>
    </location>
</feature>
<evidence type="ECO:0000313" key="2">
    <source>
        <dbReference type="EMBL" id="QKX56649.1"/>
    </source>
</evidence>
<name>A0A7H8QRX5_TALRU</name>
<accession>A0A7H8QRX5</accession>
<dbReference type="Proteomes" id="UP000509510">
    <property type="component" value="Chromosome II"/>
</dbReference>
<feature type="compositionally biased region" description="Basic and acidic residues" evidence="1">
    <location>
        <begin position="214"/>
        <end position="227"/>
    </location>
</feature>
<feature type="compositionally biased region" description="Low complexity" evidence="1">
    <location>
        <begin position="322"/>
        <end position="333"/>
    </location>
</feature>
<feature type="compositionally biased region" description="Polar residues" evidence="1">
    <location>
        <begin position="491"/>
        <end position="509"/>
    </location>
</feature>
<dbReference type="GeneID" id="55991258"/>
<dbReference type="RefSeq" id="XP_035342827.1">
    <property type="nucleotide sequence ID" value="XM_035486934.1"/>
</dbReference>
<proteinExistence type="predicted"/>
<protein>
    <recommendedName>
        <fullName evidence="4">Erythromycin esterase</fullName>
    </recommendedName>
</protein>